<gene>
    <name evidence="1" type="ORF">FHU38_000354</name>
</gene>
<evidence type="ECO:0000313" key="1">
    <source>
        <dbReference type="EMBL" id="NIJ10010.1"/>
    </source>
</evidence>
<accession>A0A7X5UL59</accession>
<comment type="caution">
    <text evidence="1">The sequence shown here is derived from an EMBL/GenBank/DDBJ whole genome shotgun (WGS) entry which is preliminary data.</text>
</comment>
<dbReference type="Proteomes" id="UP000545493">
    <property type="component" value="Unassembled WGS sequence"/>
</dbReference>
<evidence type="ECO:0000313" key="2">
    <source>
        <dbReference type="Proteomes" id="UP000545493"/>
    </source>
</evidence>
<dbReference type="RefSeq" id="WP_167165851.1">
    <property type="nucleotide sequence ID" value="NZ_JAAOYM010000001.1"/>
</dbReference>
<organism evidence="1 2">
    <name type="scientific">Saccharomonospora amisosensis</name>
    <dbReference type="NCBI Taxonomy" id="1128677"/>
    <lineage>
        <taxon>Bacteria</taxon>
        <taxon>Bacillati</taxon>
        <taxon>Actinomycetota</taxon>
        <taxon>Actinomycetes</taxon>
        <taxon>Pseudonocardiales</taxon>
        <taxon>Pseudonocardiaceae</taxon>
        <taxon>Saccharomonospora</taxon>
    </lineage>
</organism>
<dbReference type="EMBL" id="JAAOYM010000001">
    <property type="protein sequence ID" value="NIJ10010.1"/>
    <property type="molecule type" value="Genomic_DNA"/>
</dbReference>
<proteinExistence type="predicted"/>
<sequence>MLNRGPRSYFAEIEQASCESSDRVFADADADADAQRECLAGSITGHTKKGVREPMLERVFEHRPNLDKAFGK</sequence>
<reference evidence="1 2" key="1">
    <citation type="submission" date="2020-03" db="EMBL/GenBank/DDBJ databases">
        <title>Sequencing the genomes of 1000 actinobacteria strains.</title>
        <authorList>
            <person name="Klenk H.-P."/>
        </authorList>
    </citation>
    <scope>NUCLEOTIDE SEQUENCE [LARGE SCALE GENOMIC DNA]</scope>
    <source>
        <strain evidence="1 2">DSM 45685</strain>
    </source>
</reference>
<dbReference type="AlphaFoldDB" id="A0A7X5UL59"/>
<name>A0A7X5UL59_9PSEU</name>
<keyword evidence="2" id="KW-1185">Reference proteome</keyword>
<protein>
    <submittedName>
        <fullName evidence="1">Catalase</fullName>
    </submittedName>
</protein>